<organism evidence="11">
    <name type="scientific">Desulfobacca acetoxidans</name>
    <dbReference type="NCBI Taxonomy" id="60893"/>
    <lineage>
        <taxon>Bacteria</taxon>
        <taxon>Pseudomonadati</taxon>
        <taxon>Thermodesulfobacteriota</taxon>
        <taxon>Desulfobaccia</taxon>
        <taxon>Desulfobaccales</taxon>
        <taxon>Desulfobaccaceae</taxon>
        <taxon>Desulfobacca</taxon>
    </lineage>
</organism>
<dbReference type="SMART" id="SM00073">
    <property type="entry name" value="HPT"/>
    <property type="match status" value="1"/>
</dbReference>
<dbReference type="SMART" id="SM00260">
    <property type="entry name" value="CheW"/>
    <property type="match status" value="1"/>
</dbReference>
<feature type="modified residue" description="Phosphohistidine" evidence="6">
    <location>
        <position position="44"/>
    </location>
</feature>
<evidence type="ECO:0000256" key="6">
    <source>
        <dbReference type="PROSITE-ProRule" id="PRU00110"/>
    </source>
</evidence>
<dbReference type="CDD" id="cd16916">
    <property type="entry name" value="HATPase_CheA-like"/>
    <property type="match status" value="1"/>
</dbReference>
<feature type="compositionally biased region" description="Basic and acidic residues" evidence="7">
    <location>
        <begin position="269"/>
        <end position="291"/>
    </location>
</feature>
<name>A0A7C3WHR7_9BACT</name>
<sequence length="817" mass="90287">MNPLLQQFILESRESLQQIVYRILDLEGSKQDTGAINDLFRLVHTLKGNSGLFEFAALTRVLHVAEDLLDRIREGRLELDREVADELLSITDFVTKILDQIEQEGKLPESIEAEGNELESRLRNLLQEAFQALPKDEDGELQGIAGVKPPADWDWINQLAGADRESAQAAACSGQLMALHYVPDPECYFKGDDPLLTMRNVPGLIGMRISPIEPWPEPEAFDVYRSNLVFDALSTATKGDLQEHFRYVSEQVAIYPVPEETLINLQKQPAEKRANCDQAPRSDGESQRKESSGQVLSGEQDIIWKSVWETQRFLMTMPVPSDQWSGRLTSIAAVLSGLLRYKAETPGLSQLESAVERARQTRTFAPIVELMDQLSSLVKGSELRVSENASAQESSTRSPGFEAQNQLSSLSDQIHPKPPADRSPAKDLRVLKVSQEKVDKLMELIGELVVAKNALPYLAARAENDFGITELGREIKAHYGVVHRIAEDMHDAIMQVRMLPVGVMFQRFPRLVRDLARQSKKEVRLIMEGEDTEADKNVIEALADPLVHLIRNSLDHGIELPEDREAMGKSREGTLAVRARQEGDRVLIEVEDDGKGIDPIQVKLKAFEKGLIDEDRMEGLTDQQALQLVFLPGFSTSEEISQVSGRGVGMDVVRTAVEGLGGAVGLESRKGEGTRVVMGLPLSMAVSHVMVMEFSGQRYGIPIEQVVETVRLPAREIHTLKDKKAAVLRGRIVPLYGAEELLNFGEPAKANAEGEHAVLLVRVGSETLGLMVDKFSETTDVILKPLEGPLAGLKGFAGTALLGDGTVLLVINLKELL</sequence>
<keyword evidence="3 6" id="KW-0597">Phosphoprotein</keyword>
<dbReference type="GO" id="GO:0005737">
    <property type="term" value="C:cytoplasm"/>
    <property type="evidence" value="ECO:0007669"/>
    <property type="project" value="InterPro"/>
</dbReference>
<dbReference type="FunFam" id="3.30.565.10:FF:000016">
    <property type="entry name" value="Chemotaxis protein CheA, putative"/>
    <property type="match status" value="1"/>
</dbReference>
<dbReference type="InterPro" id="IPR004105">
    <property type="entry name" value="CheA-like_dim"/>
</dbReference>
<dbReference type="InterPro" id="IPR051315">
    <property type="entry name" value="Bact_Chemotaxis_CheA"/>
</dbReference>
<proteinExistence type="predicted"/>
<feature type="compositionally biased region" description="Polar residues" evidence="7">
    <location>
        <begin position="388"/>
        <end position="412"/>
    </location>
</feature>
<keyword evidence="4" id="KW-0808">Transferase</keyword>
<dbReference type="Gene3D" id="1.10.287.560">
    <property type="entry name" value="Histidine kinase CheA-like, homodimeric domain"/>
    <property type="match status" value="1"/>
</dbReference>
<dbReference type="SMART" id="SM00387">
    <property type="entry name" value="HATPase_c"/>
    <property type="match status" value="1"/>
</dbReference>
<dbReference type="AlphaFoldDB" id="A0A7C3WHR7"/>
<reference evidence="11" key="1">
    <citation type="journal article" date="2020" name="mSystems">
        <title>Genome- and Community-Level Interaction Insights into Carbon Utilization and Element Cycling Functions of Hydrothermarchaeota in Hydrothermal Sediment.</title>
        <authorList>
            <person name="Zhou Z."/>
            <person name="Liu Y."/>
            <person name="Xu W."/>
            <person name="Pan J."/>
            <person name="Luo Z.H."/>
            <person name="Li M."/>
        </authorList>
    </citation>
    <scope>NUCLEOTIDE SEQUENCE [LARGE SCALE GENOMIC DNA]</scope>
    <source>
        <strain evidence="11">SpSt-776</strain>
    </source>
</reference>
<feature type="domain" description="CheW-like" evidence="9">
    <location>
        <begin position="686"/>
        <end position="817"/>
    </location>
</feature>
<dbReference type="SUPFAM" id="SSF47384">
    <property type="entry name" value="Homodimeric domain of signal transducing histidine kinase"/>
    <property type="match status" value="1"/>
</dbReference>
<dbReference type="GO" id="GO:0006935">
    <property type="term" value="P:chemotaxis"/>
    <property type="evidence" value="ECO:0007669"/>
    <property type="project" value="InterPro"/>
</dbReference>
<dbReference type="SMART" id="SM01231">
    <property type="entry name" value="H-kinase_dim"/>
    <property type="match status" value="1"/>
</dbReference>
<protein>
    <recommendedName>
        <fullName evidence="2">histidine kinase</fullName>
        <ecNumber evidence="2">2.7.13.3</ecNumber>
    </recommendedName>
</protein>
<accession>A0A7C3WHR7</accession>
<dbReference type="InterPro" id="IPR002545">
    <property type="entry name" value="CheW-lke_dom"/>
</dbReference>
<dbReference type="GO" id="GO:0000155">
    <property type="term" value="F:phosphorelay sensor kinase activity"/>
    <property type="evidence" value="ECO:0007669"/>
    <property type="project" value="InterPro"/>
</dbReference>
<dbReference type="InterPro" id="IPR036061">
    <property type="entry name" value="CheW-like_dom_sf"/>
</dbReference>
<dbReference type="InterPro" id="IPR003594">
    <property type="entry name" value="HATPase_dom"/>
</dbReference>
<comment type="caution">
    <text evidence="11">The sequence shown here is derived from an EMBL/GenBank/DDBJ whole genome shotgun (WGS) entry which is preliminary data.</text>
</comment>
<evidence type="ECO:0000259" key="9">
    <source>
        <dbReference type="PROSITE" id="PS50851"/>
    </source>
</evidence>
<dbReference type="PROSITE" id="PS50894">
    <property type="entry name" value="HPT"/>
    <property type="match status" value="1"/>
</dbReference>
<feature type="region of interest" description="Disordered" evidence="7">
    <location>
        <begin position="388"/>
        <end position="428"/>
    </location>
</feature>
<evidence type="ECO:0000256" key="1">
    <source>
        <dbReference type="ARBA" id="ARBA00000085"/>
    </source>
</evidence>
<feature type="region of interest" description="Disordered" evidence="7">
    <location>
        <begin position="268"/>
        <end position="297"/>
    </location>
</feature>
<dbReference type="Pfam" id="PF02518">
    <property type="entry name" value="HATPase_c"/>
    <property type="match status" value="1"/>
</dbReference>
<dbReference type="InterPro" id="IPR036097">
    <property type="entry name" value="HisK_dim/P_sf"/>
</dbReference>
<dbReference type="Gene3D" id="3.30.565.10">
    <property type="entry name" value="Histidine kinase-like ATPase, C-terminal domain"/>
    <property type="match status" value="1"/>
</dbReference>
<dbReference type="EMBL" id="DTHB01000043">
    <property type="protein sequence ID" value="HGB14848.1"/>
    <property type="molecule type" value="Genomic_DNA"/>
</dbReference>
<evidence type="ECO:0000259" key="8">
    <source>
        <dbReference type="PROSITE" id="PS50109"/>
    </source>
</evidence>
<dbReference type="InterPro" id="IPR008207">
    <property type="entry name" value="Sig_transdc_His_kin_Hpt_dom"/>
</dbReference>
<feature type="domain" description="Histidine kinase" evidence="8">
    <location>
        <begin position="482"/>
        <end position="684"/>
    </location>
</feature>
<dbReference type="Gene3D" id="2.30.30.40">
    <property type="entry name" value="SH3 Domains"/>
    <property type="match status" value="1"/>
</dbReference>
<dbReference type="PRINTS" id="PR00344">
    <property type="entry name" value="BCTRLSENSOR"/>
</dbReference>
<dbReference type="InterPro" id="IPR036641">
    <property type="entry name" value="HPT_dom_sf"/>
</dbReference>
<dbReference type="InterPro" id="IPR037006">
    <property type="entry name" value="CheA-like_homodim_sf"/>
</dbReference>
<feature type="domain" description="HPt" evidence="10">
    <location>
        <begin position="1"/>
        <end position="101"/>
    </location>
</feature>
<evidence type="ECO:0000256" key="7">
    <source>
        <dbReference type="SAM" id="MobiDB-lite"/>
    </source>
</evidence>
<dbReference type="PROSITE" id="PS50851">
    <property type="entry name" value="CHEW"/>
    <property type="match status" value="1"/>
</dbReference>
<keyword evidence="5" id="KW-0418">Kinase</keyword>
<dbReference type="InterPro" id="IPR004358">
    <property type="entry name" value="Sig_transdc_His_kin-like_C"/>
</dbReference>
<evidence type="ECO:0000256" key="4">
    <source>
        <dbReference type="ARBA" id="ARBA00022679"/>
    </source>
</evidence>
<evidence type="ECO:0000256" key="5">
    <source>
        <dbReference type="ARBA" id="ARBA00022777"/>
    </source>
</evidence>
<dbReference type="CDD" id="cd00088">
    <property type="entry name" value="HPT"/>
    <property type="match status" value="1"/>
</dbReference>
<dbReference type="SUPFAM" id="SSF47226">
    <property type="entry name" value="Histidine-containing phosphotransfer domain, HPT domain"/>
    <property type="match status" value="1"/>
</dbReference>
<dbReference type="PANTHER" id="PTHR43395:SF1">
    <property type="entry name" value="CHEMOTAXIS PROTEIN CHEA"/>
    <property type="match status" value="1"/>
</dbReference>
<dbReference type="EC" id="2.7.13.3" evidence="2"/>
<feature type="compositionally biased region" description="Basic and acidic residues" evidence="7">
    <location>
        <begin position="414"/>
        <end position="428"/>
    </location>
</feature>
<dbReference type="Pfam" id="PF01584">
    <property type="entry name" value="CheW"/>
    <property type="match status" value="1"/>
</dbReference>
<evidence type="ECO:0000256" key="2">
    <source>
        <dbReference type="ARBA" id="ARBA00012438"/>
    </source>
</evidence>
<evidence type="ECO:0000313" key="11">
    <source>
        <dbReference type="EMBL" id="HGB14848.1"/>
    </source>
</evidence>
<dbReference type="Gene3D" id="1.20.120.160">
    <property type="entry name" value="HPT domain"/>
    <property type="match status" value="1"/>
</dbReference>
<dbReference type="InterPro" id="IPR036890">
    <property type="entry name" value="HATPase_C_sf"/>
</dbReference>
<dbReference type="SUPFAM" id="SSF50341">
    <property type="entry name" value="CheW-like"/>
    <property type="match status" value="1"/>
</dbReference>
<evidence type="ECO:0000259" key="10">
    <source>
        <dbReference type="PROSITE" id="PS50894"/>
    </source>
</evidence>
<dbReference type="Pfam" id="PF02895">
    <property type="entry name" value="H-kinase_dim"/>
    <property type="match status" value="1"/>
</dbReference>
<dbReference type="InterPro" id="IPR005467">
    <property type="entry name" value="His_kinase_dom"/>
</dbReference>
<dbReference type="SUPFAM" id="SSF55874">
    <property type="entry name" value="ATPase domain of HSP90 chaperone/DNA topoisomerase II/histidine kinase"/>
    <property type="match status" value="1"/>
</dbReference>
<gene>
    <name evidence="11" type="ORF">ENV62_06400</name>
</gene>
<evidence type="ECO:0000256" key="3">
    <source>
        <dbReference type="ARBA" id="ARBA00022553"/>
    </source>
</evidence>
<dbReference type="PROSITE" id="PS50109">
    <property type="entry name" value="HIS_KIN"/>
    <property type="match status" value="1"/>
</dbReference>
<dbReference type="PANTHER" id="PTHR43395">
    <property type="entry name" value="SENSOR HISTIDINE KINASE CHEA"/>
    <property type="match status" value="1"/>
</dbReference>
<comment type="catalytic activity">
    <reaction evidence="1">
        <text>ATP + protein L-histidine = ADP + protein N-phospho-L-histidine.</text>
        <dbReference type="EC" id="2.7.13.3"/>
    </reaction>
</comment>
<dbReference type="Pfam" id="PF01627">
    <property type="entry name" value="Hpt"/>
    <property type="match status" value="1"/>
</dbReference>